<sequence>MIVHIENLQLPLACEQLLSYLKSITAMPYQPFRCGFTHLYEIKNFQNFRLLEGVAVPSHSDGIAGYRPILMLHNPGNSYIVRGTSQTFPPQQQGTMIVLDIDARHEVRSKDPNGGFGAWAGLVWGHCGEPLLKTDWEPQNVAEQARKEFTNFCHTIERIDFAF</sequence>
<organism evidence="1 2">
    <name type="scientific">Adonisia turfae CCMR0082</name>
    <dbReference type="NCBI Taxonomy" id="2304604"/>
    <lineage>
        <taxon>Bacteria</taxon>
        <taxon>Bacillati</taxon>
        <taxon>Cyanobacteriota</taxon>
        <taxon>Adonisia</taxon>
        <taxon>Adonisia turfae</taxon>
    </lineage>
</organism>
<evidence type="ECO:0000313" key="2">
    <source>
        <dbReference type="Proteomes" id="UP000473574"/>
    </source>
</evidence>
<evidence type="ECO:0008006" key="3">
    <source>
        <dbReference type="Google" id="ProtNLM"/>
    </source>
</evidence>
<evidence type="ECO:0000313" key="1">
    <source>
        <dbReference type="EMBL" id="NEZ68069.1"/>
    </source>
</evidence>
<gene>
    <name evidence="1" type="ORF">D0962_35970</name>
</gene>
<comment type="caution">
    <text evidence="1">The sequence shown here is derived from an EMBL/GenBank/DDBJ whole genome shotgun (WGS) entry which is preliminary data.</text>
</comment>
<protein>
    <recommendedName>
        <fullName evidence="3">Aspartyl/asparaginy/proline hydroxylase domain-containing protein</fullName>
    </recommendedName>
</protein>
<accession>A0A6M0SHP5</accession>
<proteinExistence type="predicted"/>
<dbReference type="Proteomes" id="UP000473574">
    <property type="component" value="Unassembled WGS sequence"/>
</dbReference>
<dbReference type="EMBL" id="QZCE01000002">
    <property type="protein sequence ID" value="NEZ68069.1"/>
    <property type="molecule type" value="Genomic_DNA"/>
</dbReference>
<name>A0A6M0SHP5_9CYAN</name>
<dbReference type="AlphaFoldDB" id="A0A6M0SHP5"/>
<dbReference type="RefSeq" id="WP_163671320.1">
    <property type="nucleotide sequence ID" value="NZ_QZCE01000002.1"/>
</dbReference>
<reference evidence="1 2" key="1">
    <citation type="journal article" date="2020" name="Microb. Ecol.">
        <title>Ecogenomics of the Marine Benthic Filamentous Cyanobacterium Adonisia.</title>
        <authorList>
            <person name="Walter J.M."/>
            <person name="Coutinho F.H."/>
            <person name="Leomil L."/>
            <person name="Hargreaves P.I."/>
            <person name="Campeao M.E."/>
            <person name="Vieira V.V."/>
            <person name="Silva B.S."/>
            <person name="Fistarol G.O."/>
            <person name="Salomon P.S."/>
            <person name="Sawabe T."/>
            <person name="Mino S."/>
            <person name="Hosokawa M."/>
            <person name="Miyashita H."/>
            <person name="Maruyama F."/>
            <person name="van Verk M.C."/>
            <person name="Dutilh B.E."/>
            <person name="Thompson C.C."/>
            <person name="Thompson F.L."/>
        </authorList>
    </citation>
    <scope>NUCLEOTIDE SEQUENCE [LARGE SCALE GENOMIC DNA]</scope>
    <source>
        <strain evidence="1 2">CCMR0082</strain>
    </source>
</reference>